<dbReference type="KEGG" id="ntr:B0W44_07985"/>
<evidence type="ECO:0000313" key="1">
    <source>
        <dbReference type="EMBL" id="AQS55740.1"/>
    </source>
</evidence>
<protein>
    <recommendedName>
        <fullName evidence="3">Spore coat protein</fullName>
    </recommendedName>
</protein>
<name>A0A1U9K6U7_9BACL</name>
<dbReference type="EMBL" id="CP019699">
    <property type="protein sequence ID" value="AQS55740.1"/>
    <property type="molecule type" value="Genomic_DNA"/>
</dbReference>
<dbReference type="Proteomes" id="UP000188603">
    <property type="component" value="Chromosome"/>
</dbReference>
<sequence length="174" mass="19991">MRLPAVDLGLMAEHLPTHEGILNKLKHYLAKVTNADLKDIISLQISVMRAHVKVMLLLINPYQNGYVAVPPLEAYSGNHYFKEEAWGQNPLKNKSITLEARATAKCMANDNFISALMMKNPNVKHAHIEMALQQAFLQERYSQFIQRMGWEFVPHVSVQDQINTYQHFQHILNN</sequence>
<dbReference type="RefSeq" id="WP_077719605.1">
    <property type="nucleotide sequence ID" value="NZ_CP019699.1"/>
</dbReference>
<reference evidence="1 2" key="1">
    <citation type="journal article" date="2015" name="Int. J. Syst. Evol. Microbiol.">
        <title>Novibacillus thermophilus gen. nov., sp. nov., a Gram-staining-negative and moderately thermophilic member of the family Thermoactinomycetaceae.</title>
        <authorList>
            <person name="Yang G."/>
            <person name="Chen J."/>
            <person name="Zhou S."/>
        </authorList>
    </citation>
    <scope>NUCLEOTIDE SEQUENCE [LARGE SCALE GENOMIC DNA]</scope>
    <source>
        <strain evidence="1 2">SG-1</strain>
    </source>
</reference>
<organism evidence="1 2">
    <name type="scientific">Novibacillus thermophilus</name>
    <dbReference type="NCBI Taxonomy" id="1471761"/>
    <lineage>
        <taxon>Bacteria</taxon>
        <taxon>Bacillati</taxon>
        <taxon>Bacillota</taxon>
        <taxon>Bacilli</taxon>
        <taxon>Bacillales</taxon>
        <taxon>Thermoactinomycetaceae</taxon>
        <taxon>Novibacillus</taxon>
    </lineage>
</organism>
<dbReference type="AlphaFoldDB" id="A0A1U9K6U7"/>
<keyword evidence="2" id="KW-1185">Reference proteome</keyword>
<proteinExistence type="predicted"/>
<evidence type="ECO:0008006" key="3">
    <source>
        <dbReference type="Google" id="ProtNLM"/>
    </source>
</evidence>
<accession>A0A1U9K6U7</accession>
<evidence type="ECO:0000313" key="2">
    <source>
        <dbReference type="Proteomes" id="UP000188603"/>
    </source>
</evidence>
<gene>
    <name evidence="1" type="ORF">B0W44_07985</name>
</gene>